<proteinExistence type="predicted"/>
<keyword evidence="2" id="KW-1185">Reference proteome</keyword>
<dbReference type="EMBL" id="JARAKH010000041">
    <property type="protein sequence ID" value="KAK8380876.1"/>
    <property type="molecule type" value="Genomic_DNA"/>
</dbReference>
<reference evidence="1 2" key="1">
    <citation type="submission" date="2023-03" db="EMBL/GenBank/DDBJ databases">
        <title>High-quality genome of Scylla paramamosain provides insights in environmental adaptation.</title>
        <authorList>
            <person name="Zhang L."/>
        </authorList>
    </citation>
    <scope>NUCLEOTIDE SEQUENCE [LARGE SCALE GENOMIC DNA]</scope>
    <source>
        <strain evidence="1">LZ_2023a</strain>
        <tissue evidence="1">Muscle</tissue>
    </source>
</reference>
<organism evidence="1 2">
    <name type="scientific">Scylla paramamosain</name>
    <name type="common">Mud crab</name>
    <dbReference type="NCBI Taxonomy" id="85552"/>
    <lineage>
        <taxon>Eukaryota</taxon>
        <taxon>Metazoa</taxon>
        <taxon>Ecdysozoa</taxon>
        <taxon>Arthropoda</taxon>
        <taxon>Crustacea</taxon>
        <taxon>Multicrustacea</taxon>
        <taxon>Malacostraca</taxon>
        <taxon>Eumalacostraca</taxon>
        <taxon>Eucarida</taxon>
        <taxon>Decapoda</taxon>
        <taxon>Pleocyemata</taxon>
        <taxon>Brachyura</taxon>
        <taxon>Eubrachyura</taxon>
        <taxon>Portunoidea</taxon>
        <taxon>Portunidae</taxon>
        <taxon>Portuninae</taxon>
        <taxon>Scylla</taxon>
    </lineage>
</organism>
<name>A0AAW0T0B6_SCYPA</name>
<dbReference type="AlphaFoldDB" id="A0AAW0T0B6"/>
<sequence>MSLGPGRNENRSYHSIVLRCGSEGGDSEGRSGTLGPPPPFLNYQLRCQLPLHRRFLPLVDEFSICVEMGDH</sequence>
<gene>
    <name evidence="1" type="ORF">O3P69_008056</name>
</gene>
<protein>
    <submittedName>
        <fullName evidence="1">Uncharacterized protein</fullName>
    </submittedName>
</protein>
<accession>A0AAW0T0B6</accession>
<evidence type="ECO:0000313" key="2">
    <source>
        <dbReference type="Proteomes" id="UP001487740"/>
    </source>
</evidence>
<evidence type="ECO:0000313" key="1">
    <source>
        <dbReference type="EMBL" id="KAK8380876.1"/>
    </source>
</evidence>
<dbReference type="Proteomes" id="UP001487740">
    <property type="component" value="Unassembled WGS sequence"/>
</dbReference>
<comment type="caution">
    <text evidence="1">The sequence shown here is derived from an EMBL/GenBank/DDBJ whole genome shotgun (WGS) entry which is preliminary data.</text>
</comment>